<evidence type="ECO:0000259" key="1">
    <source>
        <dbReference type="SMART" id="SM00507"/>
    </source>
</evidence>
<dbReference type="InterPro" id="IPR003615">
    <property type="entry name" value="HNH_nuc"/>
</dbReference>
<dbReference type="Pfam" id="PF01844">
    <property type="entry name" value="HNH"/>
    <property type="match status" value="1"/>
</dbReference>
<dbReference type="Proteomes" id="UP000184423">
    <property type="component" value="Unassembled WGS sequence"/>
</dbReference>
<dbReference type="Gene3D" id="1.10.30.50">
    <property type="match status" value="1"/>
</dbReference>
<proteinExistence type="predicted"/>
<keyword evidence="3" id="KW-1185">Reference proteome</keyword>
<dbReference type="EMBL" id="FQVG01000039">
    <property type="protein sequence ID" value="SHF16616.1"/>
    <property type="molecule type" value="Genomic_DNA"/>
</dbReference>
<dbReference type="SMART" id="SM00507">
    <property type="entry name" value="HNHc"/>
    <property type="match status" value="1"/>
</dbReference>
<dbReference type="RefSeq" id="WP_073249289.1">
    <property type="nucleotide sequence ID" value="NZ_FQVG01000039.1"/>
</dbReference>
<gene>
    <name evidence="2" type="ORF">SAMN02746091_01905</name>
</gene>
<keyword evidence="2" id="KW-0255">Endonuclease</keyword>
<feature type="domain" description="HNH nuclease" evidence="1">
    <location>
        <begin position="20"/>
        <end position="72"/>
    </location>
</feature>
<keyword evidence="2" id="KW-0378">Hydrolase</keyword>
<dbReference type="GO" id="GO:0004519">
    <property type="term" value="F:endonuclease activity"/>
    <property type="evidence" value="ECO:0007669"/>
    <property type="project" value="UniProtKB-KW"/>
</dbReference>
<evidence type="ECO:0000313" key="2">
    <source>
        <dbReference type="EMBL" id="SHF16616.1"/>
    </source>
</evidence>
<dbReference type="AlphaFoldDB" id="A0A1M4ZGA6"/>
<name>A0A1M4ZGA6_9CLOT</name>
<accession>A0A1M4ZGA6</accession>
<dbReference type="CDD" id="cd00085">
    <property type="entry name" value="HNHc"/>
    <property type="match status" value="1"/>
</dbReference>
<keyword evidence="2" id="KW-0540">Nuclease</keyword>
<dbReference type="GO" id="GO:0008270">
    <property type="term" value="F:zinc ion binding"/>
    <property type="evidence" value="ECO:0007669"/>
    <property type="project" value="InterPro"/>
</dbReference>
<dbReference type="GO" id="GO:0003676">
    <property type="term" value="F:nucleic acid binding"/>
    <property type="evidence" value="ECO:0007669"/>
    <property type="project" value="InterPro"/>
</dbReference>
<organism evidence="2 3">
    <name type="scientific">Caloramator proteoclasticus DSM 10124</name>
    <dbReference type="NCBI Taxonomy" id="1121262"/>
    <lineage>
        <taxon>Bacteria</taxon>
        <taxon>Bacillati</taxon>
        <taxon>Bacillota</taxon>
        <taxon>Clostridia</taxon>
        <taxon>Eubacteriales</taxon>
        <taxon>Clostridiaceae</taxon>
        <taxon>Caloramator</taxon>
    </lineage>
</organism>
<dbReference type="InterPro" id="IPR002711">
    <property type="entry name" value="HNH"/>
</dbReference>
<sequence length="99" mass="11523">MAREFAKKFYSSKEWKECREGYKKLVHGLCQRCGKPGDIVHHKIKLTPQNINNPEITLSWDNLELLCIDCHNKEHMSKYSTTREDVMFGEDGDLVQAPL</sequence>
<evidence type="ECO:0000313" key="3">
    <source>
        <dbReference type="Proteomes" id="UP000184423"/>
    </source>
</evidence>
<reference evidence="3" key="1">
    <citation type="submission" date="2016-11" db="EMBL/GenBank/DDBJ databases">
        <authorList>
            <person name="Varghese N."/>
            <person name="Submissions S."/>
        </authorList>
    </citation>
    <scope>NUCLEOTIDE SEQUENCE [LARGE SCALE GENOMIC DNA]</scope>
    <source>
        <strain evidence="3">DSM 10124</strain>
    </source>
</reference>
<protein>
    <submittedName>
        <fullName evidence="2">HNH endonuclease</fullName>
    </submittedName>
</protein>